<dbReference type="InterPro" id="IPR058624">
    <property type="entry name" value="MdtA-like_HH"/>
</dbReference>
<dbReference type="Gene3D" id="2.40.50.100">
    <property type="match status" value="1"/>
</dbReference>
<keyword evidence="1" id="KW-0175">Coiled coil</keyword>
<accession>A0A963Z7N2</accession>
<dbReference type="InterPro" id="IPR050739">
    <property type="entry name" value="MFP"/>
</dbReference>
<name>A0A963Z7N2_9PROT</name>
<keyword evidence="2" id="KW-0472">Membrane</keyword>
<evidence type="ECO:0000313" key="6">
    <source>
        <dbReference type="Proteomes" id="UP000721844"/>
    </source>
</evidence>
<gene>
    <name evidence="5" type="ORF">ACELLULO517_27960</name>
</gene>
<dbReference type="RefSeq" id="WP_227310821.1">
    <property type="nucleotide sequence ID" value="NZ_JAESVA010000026.1"/>
</dbReference>
<reference evidence="5 6" key="1">
    <citation type="journal article" date="2021" name="Microorganisms">
        <title>Acidisoma silvae sp. nov. and Acidisomacellulosilytica sp. nov., Two Acidophilic Bacteria Isolated from Decaying Wood, Hydrolyzing Cellulose and Producing Poly-3-hydroxybutyrate.</title>
        <authorList>
            <person name="Mieszkin S."/>
            <person name="Pouder E."/>
            <person name="Uroz S."/>
            <person name="Simon-Colin C."/>
            <person name="Alain K."/>
        </authorList>
    </citation>
    <scope>NUCLEOTIDE SEQUENCE [LARGE SCALE GENOMIC DNA]</scope>
    <source>
        <strain evidence="5 6">HW T5.17</strain>
    </source>
</reference>
<dbReference type="Pfam" id="PF25876">
    <property type="entry name" value="HH_MFP_RND"/>
    <property type="match status" value="1"/>
</dbReference>
<dbReference type="Gene3D" id="1.10.287.470">
    <property type="entry name" value="Helix hairpin bin"/>
    <property type="match status" value="1"/>
</dbReference>
<keyword evidence="2" id="KW-0812">Transmembrane</keyword>
<dbReference type="PANTHER" id="PTHR30386">
    <property type="entry name" value="MEMBRANE FUSION SUBUNIT OF EMRAB-TOLC MULTIDRUG EFFLUX PUMP"/>
    <property type="match status" value="1"/>
</dbReference>
<feature type="domain" description="Multidrug resistance protein MdtA-like barrel-sandwich hybrid" evidence="4">
    <location>
        <begin position="65"/>
        <end position="259"/>
    </location>
</feature>
<dbReference type="Proteomes" id="UP000721844">
    <property type="component" value="Unassembled WGS sequence"/>
</dbReference>
<dbReference type="AlphaFoldDB" id="A0A963Z7N2"/>
<dbReference type="Pfam" id="PF25917">
    <property type="entry name" value="BSH_RND"/>
    <property type="match status" value="1"/>
</dbReference>
<dbReference type="SUPFAM" id="SSF111369">
    <property type="entry name" value="HlyD-like secretion proteins"/>
    <property type="match status" value="3"/>
</dbReference>
<evidence type="ECO:0000259" key="4">
    <source>
        <dbReference type="Pfam" id="PF25917"/>
    </source>
</evidence>
<sequence>MSDTSKDNDRDGDEDAPRAKRSPIWPWLLAGVIIIGFIVTVLAVIFIPNPNAWTDDAYVTAHYGTIAPRVSGQVATVDVRDNQTVRQGQMLATLDPRDFQTSVDQAAAQLARDQAQVMNQSALIDRQPSEINQNSAQGDEIRARITLAQQNAERYRNLASTGAGPRQAWQQAESMLKEEEAQLAAAEAALEASKHQLDVLKAQHAAAEATVQADQAALDQAKLNLSYTHILAPMSGMIGEKSVQVGDLVSPGAALMVVVPLDRIFIEANYRELVLRHVLPGQAVRIHVDAYGIDLNGVVDSVPPASGAVFEPVAPTNATGNFTKIVQRLPIKILVLPNQPLARLLRLGLSVETTVHTGLANVVGRDSSAASGTAAP</sequence>
<organism evidence="5 6">
    <name type="scientific">Acidisoma cellulosilyticum</name>
    <dbReference type="NCBI Taxonomy" id="2802395"/>
    <lineage>
        <taxon>Bacteria</taxon>
        <taxon>Pseudomonadati</taxon>
        <taxon>Pseudomonadota</taxon>
        <taxon>Alphaproteobacteria</taxon>
        <taxon>Acetobacterales</taxon>
        <taxon>Acidocellaceae</taxon>
        <taxon>Acidisoma</taxon>
    </lineage>
</organism>
<comment type="caution">
    <text evidence="5">The sequence shown here is derived from an EMBL/GenBank/DDBJ whole genome shotgun (WGS) entry which is preliminary data.</text>
</comment>
<proteinExistence type="predicted"/>
<feature type="coiled-coil region" evidence="1">
    <location>
        <begin position="169"/>
        <end position="210"/>
    </location>
</feature>
<dbReference type="Gene3D" id="2.40.30.170">
    <property type="match status" value="1"/>
</dbReference>
<keyword evidence="2" id="KW-1133">Transmembrane helix</keyword>
<dbReference type="PANTHER" id="PTHR30386:SF24">
    <property type="entry name" value="MULTIDRUG RESISTANCE EFFLUX PUMP"/>
    <property type="match status" value="1"/>
</dbReference>
<evidence type="ECO:0000259" key="3">
    <source>
        <dbReference type="Pfam" id="PF25876"/>
    </source>
</evidence>
<feature type="transmembrane region" description="Helical" evidence="2">
    <location>
        <begin position="27"/>
        <end position="47"/>
    </location>
</feature>
<evidence type="ECO:0000313" key="5">
    <source>
        <dbReference type="EMBL" id="MCB8884083.1"/>
    </source>
</evidence>
<evidence type="ECO:0000256" key="1">
    <source>
        <dbReference type="SAM" id="Coils"/>
    </source>
</evidence>
<protein>
    <submittedName>
        <fullName evidence="5">HlyD family secretion protein</fullName>
    </submittedName>
</protein>
<evidence type="ECO:0000256" key="2">
    <source>
        <dbReference type="SAM" id="Phobius"/>
    </source>
</evidence>
<keyword evidence="6" id="KW-1185">Reference proteome</keyword>
<feature type="domain" description="Multidrug resistance protein MdtA-like alpha-helical hairpin" evidence="3">
    <location>
        <begin position="135"/>
        <end position="198"/>
    </location>
</feature>
<dbReference type="InterPro" id="IPR058625">
    <property type="entry name" value="MdtA-like_BSH"/>
</dbReference>
<dbReference type="EMBL" id="JAESVA010000026">
    <property type="protein sequence ID" value="MCB8884083.1"/>
    <property type="molecule type" value="Genomic_DNA"/>
</dbReference>